<organism evidence="3 4">
    <name type="scientific">Microbacterium awajiense</name>
    <dbReference type="NCBI Taxonomy" id="415214"/>
    <lineage>
        <taxon>Bacteria</taxon>
        <taxon>Bacillati</taxon>
        <taxon>Actinomycetota</taxon>
        <taxon>Actinomycetes</taxon>
        <taxon>Micrococcales</taxon>
        <taxon>Microbacteriaceae</taxon>
        <taxon>Microbacterium</taxon>
    </lineage>
</organism>
<dbReference type="Gene3D" id="3.40.309.10">
    <property type="entry name" value="Aldehyde Dehydrogenase, Chain A, domain 2"/>
    <property type="match status" value="1"/>
</dbReference>
<evidence type="ECO:0000259" key="2">
    <source>
        <dbReference type="Pfam" id="PF00171"/>
    </source>
</evidence>
<dbReference type="PANTHER" id="PTHR43217:SF2">
    <property type="entry name" value="SUCCINATE-SEMIALDEHYDE DEHYDROGENASE [NADP(+)]"/>
    <property type="match status" value="1"/>
</dbReference>
<gene>
    <name evidence="3" type="ORF">GCM10022200_19920</name>
</gene>
<dbReference type="InterPro" id="IPR047110">
    <property type="entry name" value="GABD/Sad-like"/>
</dbReference>
<sequence length="462" mass="49768">MSTTSISNAARERTFAVVDPRTGTEISRRPAFTDADVVAAIDRAHSAYRSWRDTDIADRAEVLHRIADLQAANARELRRLLIHEMGAPPESIGWDFDFDVSMYRWYADHGAELLADEPIDVADGRGMVVKRPLGVILGIIPWNAHVMLTTRFAAPNLIVGNTVLVKPPPQCPESAALMEQLVHAAGVPEGVYTALYSTHEQTEMIIADPRVHAVSFTGSAAGGAAVAEIAGRHLTRVSLELGGSDPFVVLSTDDLAGTVADAVDLRLLVGGQACICAKRFILMDDLYDEFVRLYLEQVRIAGTPDPSVPDDATWTLSSDLAAERLQDQVDRAVAQGATLVGGERAGNIFAPGLLVDVPDDADVHSEELFGPIAIAYRVHDDDEAVEIANGSPYGLGAYVYASEPGRAEAVAERIDSGMCFINRGPDLDAAVCFGGVKASGFGRAHGRWGAEEFLNHRFVRTR</sequence>
<name>A0ABP7AMW6_9MICO</name>
<dbReference type="PANTHER" id="PTHR43217">
    <property type="entry name" value="SUCCINATE SEMIALDEHYDE DEHYDROGENASE [NAD(P)+] SAD"/>
    <property type="match status" value="1"/>
</dbReference>
<evidence type="ECO:0000313" key="3">
    <source>
        <dbReference type="EMBL" id="GAA3636589.1"/>
    </source>
</evidence>
<dbReference type="Proteomes" id="UP001501697">
    <property type="component" value="Unassembled WGS sequence"/>
</dbReference>
<dbReference type="InterPro" id="IPR016162">
    <property type="entry name" value="Ald_DH_N"/>
</dbReference>
<protein>
    <submittedName>
        <fullName evidence="3">Aldehyde dehydrogenase family protein</fullName>
    </submittedName>
</protein>
<evidence type="ECO:0000256" key="1">
    <source>
        <dbReference type="ARBA" id="ARBA00023002"/>
    </source>
</evidence>
<comment type="caution">
    <text evidence="3">The sequence shown here is derived from an EMBL/GenBank/DDBJ whole genome shotgun (WGS) entry which is preliminary data.</text>
</comment>
<dbReference type="RefSeq" id="WP_344738072.1">
    <property type="nucleotide sequence ID" value="NZ_BAAAYU010000005.1"/>
</dbReference>
<dbReference type="InterPro" id="IPR015590">
    <property type="entry name" value="Aldehyde_DH_dom"/>
</dbReference>
<keyword evidence="1" id="KW-0560">Oxidoreductase</keyword>
<reference evidence="4" key="1">
    <citation type="journal article" date="2019" name="Int. J. Syst. Evol. Microbiol.">
        <title>The Global Catalogue of Microorganisms (GCM) 10K type strain sequencing project: providing services to taxonomists for standard genome sequencing and annotation.</title>
        <authorList>
            <consortium name="The Broad Institute Genomics Platform"/>
            <consortium name="The Broad Institute Genome Sequencing Center for Infectious Disease"/>
            <person name="Wu L."/>
            <person name="Ma J."/>
        </authorList>
    </citation>
    <scope>NUCLEOTIDE SEQUENCE [LARGE SCALE GENOMIC DNA]</scope>
    <source>
        <strain evidence="4">JCM 16544</strain>
    </source>
</reference>
<proteinExistence type="predicted"/>
<dbReference type="Pfam" id="PF00171">
    <property type="entry name" value="Aldedh"/>
    <property type="match status" value="1"/>
</dbReference>
<evidence type="ECO:0000313" key="4">
    <source>
        <dbReference type="Proteomes" id="UP001501697"/>
    </source>
</evidence>
<dbReference type="SUPFAM" id="SSF53720">
    <property type="entry name" value="ALDH-like"/>
    <property type="match status" value="1"/>
</dbReference>
<dbReference type="InterPro" id="IPR016161">
    <property type="entry name" value="Ald_DH/histidinol_DH"/>
</dbReference>
<dbReference type="InterPro" id="IPR016163">
    <property type="entry name" value="Ald_DH_C"/>
</dbReference>
<dbReference type="Gene3D" id="3.40.605.10">
    <property type="entry name" value="Aldehyde Dehydrogenase, Chain A, domain 1"/>
    <property type="match status" value="1"/>
</dbReference>
<keyword evidence="4" id="KW-1185">Reference proteome</keyword>
<accession>A0ABP7AMW6</accession>
<dbReference type="EMBL" id="BAAAYU010000005">
    <property type="protein sequence ID" value="GAA3636589.1"/>
    <property type="molecule type" value="Genomic_DNA"/>
</dbReference>
<feature type="domain" description="Aldehyde dehydrogenase" evidence="2">
    <location>
        <begin position="11"/>
        <end position="458"/>
    </location>
</feature>